<accession>A0A7C8IL79</accession>
<evidence type="ECO:0000313" key="2">
    <source>
        <dbReference type="Proteomes" id="UP000481858"/>
    </source>
</evidence>
<keyword evidence="2" id="KW-1185">Reference proteome</keyword>
<dbReference type="EMBL" id="WUBL01000093">
    <property type="protein sequence ID" value="KAF2966280.1"/>
    <property type="molecule type" value="Genomic_DNA"/>
</dbReference>
<protein>
    <submittedName>
        <fullName evidence="1">Uncharacterized protein</fullName>
    </submittedName>
</protein>
<evidence type="ECO:0000313" key="1">
    <source>
        <dbReference type="EMBL" id="KAF2966280.1"/>
    </source>
</evidence>
<dbReference type="InParanoid" id="A0A7C8IL79"/>
<gene>
    <name evidence="1" type="ORF">GQX73_g7290</name>
</gene>
<dbReference type="OrthoDB" id="3649348at2759"/>
<dbReference type="Proteomes" id="UP000481858">
    <property type="component" value="Unassembled WGS sequence"/>
</dbReference>
<organism evidence="1 2">
    <name type="scientific">Xylaria multiplex</name>
    <dbReference type="NCBI Taxonomy" id="323545"/>
    <lineage>
        <taxon>Eukaryota</taxon>
        <taxon>Fungi</taxon>
        <taxon>Dikarya</taxon>
        <taxon>Ascomycota</taxon>
        <taxon>Pezizomycotina</taxon>
        <taxon>Sordariomycetes</taxon>
        <taxon>Xylariomycetidae</taxon>
        <taxon>Xylariales</taxon>
        <taxon>Xylariaceae</taxon>
        <taxon>Xylaria</taxon>
    </lineage>
</organism>
<name>A0A7C8IL79_9PEZI</name>
<dbReference type="AlphaFoldDB" id="A0A7C8IL79"/>
<reference evidence="1 2" key="1">
    <citation type="submission" date="2019-12" db="EMBL/GenBank/DDBJ databases">
        <title>Draft genome sequence of the ascomycete Xylaria multiplex DSM 110363.</title>
        <authorList>
            <person name="Buettner E."/>
            <person name="Kellner H."/>
        </authorList>
    </citation>
    <scope>NUCLEOTIDE SEQUENCE [LARGE SCALE GENOMIC DNA]</scope>
    <source>
        <strain evidence="1 2">DSM 110363</strain>
    </source>
</reference>
<proteinExistence type="predicted"/>
<comment type="caution">
    <text evidence="1">The sequence shown here is derived from an EMBL/GenBank/DDBJ whole genome shotgun (WGS) entry which is preliminary data.</text>
</comment>
<sequence>MSALNVEIKPLPSGAHTEARKVETWLLSKDADFQVVEDVDICKNTKGLATMASNLLELFANEIQRKIDDALRVRPTWFLCVEAFFAEELEDVVDPERSGTVACSKLLLMMQAVLRRGVQSLYFNNSKSPIAIILGGAFDDAGIEVMKEASEGTRSIPWLRPDLTKPTPPLGPEYGKAMVVRIKALLAQLEKEGKMDEEKVHWY</sequence>